<organism evidence="3 4">
    <name type="scientific">Pristionchus pacificus</name>
    <name type="common">Parasitic nematode worm</name>
    <dbReference type="NCBI Taxonomy" id="54126"/>
    <lineage>
        <taxon>Eukaryota</taxon>
        <taxon>Metazoa</taxon>
        <taxon>Ecdysozoa</taxon>
        <taxon>Nematoda</taxon>
        <taxon>Chromadorea</taxon>
        <taxon>Rhabditida</taxon>
        <taxon>Rhabditina</taxon>
        <taxon>Diplogasteromorpha</taxon>
        <taxon>Diplogasteroidea</taxon>
        <taxon>Neodiplogasteridae</taxon>
        <taxon>Pristionchus</taxon>
    </lineage>
</organism>
<dbReference type="AlphaFoldDB" id="A0A2A6CWS7"/>
<keyword evidence="4" id="KW-1185">Reference proteome</keyword>
<sequence>MQQMFRQSLLLPFVFFLTQAQLERMSATSQESGSITDNDKIACRELKEEYRRVCQDPDHRRKEEEFCRAFDNVCLRLASSSSSSSSSSSRHNQPRQLLVASQDEEEQEQSFSSTRPPSFPSSPRRLDFTDFCRRFKNRYLFVCPNPFRFGQKAVVFCPIYSERCDVPLPDKPVVPQRKVSGRNFAVDRLCAGYANFANQYCRNPLFLAQAQYRASCEKYWRFCSPRQ</sequence>
<protein>
    <submittedName>
        <fullName evidence="3">Uncharacterized protein</fullName>
    </submittedName>
</protein>
<evidence type="ECO:0000256" key="1">
    <source>
        <dbReference type="SAM" id="MobiDB-lite"/>
    </source>
</evidence>
<dbReference type="OrthoDB" id="5862467at2759"/>
<feature type="region of interest" description="Disordered" evidence="1">
    <location>
        <begin position="81"/>
        <end position="122"/>
    </location>
</feature>
<dbReference type="GO" id="GO:0004865">
    <property type="term" value="F:protein serine/threonine phosphatase inhibitor activity"/>
    <property type="evidence" value="ECO:0000318"/>
    <property type="project" value="GO_Central"/>
</dbReference>
<evidence type="ECO:0000313" key="4">
    <source>
        <dbReference type="Proteomes" id="UP000005239"/>
    </source>
</evidence>
<reference evidence="3" key="2">
    <citation type="submission" date="2022-06" db="UniProtKB">
        <authorList>
            <consortium name="EnsemblMetazoa"/>
        </authorList>
    </citation>
    <scope>IDENTIFICATION</scope>
    <source>
        <strain evidence="3">PS312</strain>
    </source>
</reference>
<accession>A0A8R1ULN8</accession>
<accession>A0A2A6CWS7</accession>
<feature type="chain" id="PRO_5043792129" evidence="2">
    <location>
        <begin position="21"/>
        <end position="227"/>
    </location>
</feature>
<dbReference type="Proteomes" id="UP000005239">
    <property type="component" value="Unassembled WGS sequence"/>
</dbReference>
<dbReference type="EnsemblMetazoa" id="PPA33487.1">
    <property type="protein sequence ID" value="PPA33487.1"/>
    <property type="gene ID" value="WBGene00206347"/>
</dbReference>
<dbReference type="GO" id="GO:0008157">
    <property type="term" value="F:protein phosphatase 1 binding"/>
    <property type="evidence" value="ECO:0000318"/>
    <property type="project" value="GO_Central"/>
</dbReference>
<name>A0A2A6CWS7_PRIPA</name>
<dbReference type="GO" id="GO:0005634">
    <property type="term" value="C:nucleus"/>
    <property type="evidence" value="ECO:0000318"/>
    <property type="project" value="GO_Central"/>
</dbReference>
<feature type="signal peptide" evidence="2">
    <location>
        <begin position="1"/>
        <end position="20"/>
    </location>
</feature>
<evidence type="ECO:0000313" key="3">
    <source>
        <dbReference type="EnsemblMetazoa" id="PPA33487.1"/>
    </source>
</evidence>
<evidence type="ECO:0000256" key="2">
    <source>
        <dbReference type="SAM" id="SignalP"/>
    </source>
</evidence>
<proteinExistence type="predicted"/>
<keyword evidence="2" id="KW-0732">Signal</keyword>
<gene>
    <name evidence="3" type="primary">WBGene00206347</name>
</gene>
<reference evidence="4" key="1">
    <citation type="journal article" date="2008" name="Nat. Genet.">
        <title>The Pristionchus pacificus genome provides a unique perspective on nematode lifestyle and parasitism.</title>
        <authorList>
            <person name="Dieterich C."/>
            <person name="Clifton S.W."/>
            <person name="Schuster L.N."/>
            <person name="Chinwalla A."/>
            <person name="Delehaunty K."/>
            <person name="Dinkelacker I."/>
            <person name="Fulton L."/>
            <person name="Fulton R."/>
            <person name="Godfrey J."/>
            <person name="Minx P."/>
            <person name="Mitreva M."/>
            <person name="Roeseler W."/>
            <person name="Tian H."/>
            <person name="Witte H."/>
            <person name="Yang S.P."/>
            <person name="Wilson R.K."/>
            <person name="Sommer R.J."/>
        </authorList>
    </citation>
    <scope>NUCLEOTIDE SEQUENCE [LARGE SCALE GENOMIC DNA]</scope>
    <source>
        <strain evidence="4">PS312</strain>
    </source>
</reference>